<dbReference type="InterPro" id="IPR050330">
    <property type="entry name" value="Bact_OuterMem_StrucFunc"/>
</dbReference>
<dbReference type="OrthoDB" id="9800869at2"/>
<protein>
    <submittedName>
        <fullName evidence="3">Peptidoglycan-associated cytoplasmic membrane protein</fullName>
    </submittedName>
</protein>
<evidence type="ECO:0000256" key="1">
    <source>
        <dbReference type="PROSITE-ProRule" id="PRU00473"/>
    </source>
</evidence>
<dbReference type="Pfam" id="PF00691">
    <property type="entry name" value="OmpA"/>
    <property type="match status" value="1"/>
</dbReference>
<dbReference type="EMBL" id="ABIB01000005">
    <property type="protein sequence ID" value="EDP95912.1"/>
    <property type="molecule type" value="Genomic_DNA"/>
</dbReference>
<proteinExistence type="predicted"/>
<dbReference type="Proteomes" id="UP000002945">
    <property type="component" value="Unassembled WGS sequence"/>
</dbReference>
<dbReference type="PROSITE" id="PS51123">
    <property type="entry name" value="OMPA_2"/>
    <property type="match status" value="1"/>
</dbReference>
<dbReference type="InterPro" id="IPR036737">
    <property type="entry name" value="OmpA-like_sf"/>
</dbReference>
<dbReference type="RefSeq" id="WP_007093983.1">
    <property type="nucleotide sequence ID" value="NZ_CP142125.1"/>
</dbReference>
<gene>
    <name evidence="3" type="ORF">KAOT1_07083</name>
</gene>
<dbReference type="GO" id="GO:0016020">
    <property type="term" value="C:membrane"/>
    <property type="evidence" value="ECO:0007669"/>
    <property type="project" value="UniProtKB-UniRule"/>
</dbReference>
<dbReference type="eggNOG" id="COG2885">
    <property type="taxonomic scope" value="Bacteria"/>
</dbReference>
<evidence type="ECO:0000313" key="3">
    <source>
        <dbReference type="EMBL" id="EDP95912.1"/>
    </source>
</evidence>
<dbReference type="InterPro" id="IPR006665">
    <property type="entry name" value="OmpA-like"/>
</dbReference>
<sequence length="139" mass="15932">MKNLKYIVIVTCFFLVGKVFSQDHSQKIQELSAQLKFKNSASLELKKESFKILDTLAVIIKNSNASYMVKSHSTLRGKQEDNLVKTQKRAEIIKEELINRGVDSTRLIAKGFGETDRIYHTPTRIGDMKNDRIEIVKTE</sequence>
<dbReference type="PANTHER" id="PTHR30329:SF21">
    <property type="entry name" value="LIPOPROTEIN YIAD-RELATED"/>
    <property type="match status" value="1"/>
</dbReference>
<organism evidence="3 4">
    <name type="scientific">Kordia algicida OT-1</name>
    <dbReference type="NCBI Taxonomy" id="391587"/>
    <lineage>
        <taxon>Bacteria</taxon>
        <taxon>Pseudomonadati</taxon>
        <taxon>Bacteroidota</taxon>
        <taxon>Flavobacteriia</taxon>
        <taxon>Flavobacteriales</taxon>
        <taxon>Flavobacteriaceae</taxon>
        <taxon>Kordia</taxon>
    </lineage>
</organism>
<name>A9DWI7_9FLAO</name>
<dbReference type="SUPFAM" id="SSF103088">
    <property type="entry name" value="OmpA-like"/>
    <property type="match status" value="1"/>
</dbReference>
<evidence type="ECO:0000259" key="2">
    <source>
        <dbReference type="PROSITE" id="PS51123"/>
    </source>
</evidence>
<dbReference type="HOGENOM" id="CLU_1842498_0_0_10"/>
<reference evidence="3 4" key="1">
    <citation type="journal article" date="2011" name="J. Bacteriol.">
        <title>Genome sequence of the algicidal bacterium Kordia algicida OT-1.</title>
        <authorList>
            <person name="Lee H.S."/>
            <person name="Kang S.G."/>
            <person name="Kwon K.K."/>
            <person name="Lee J.H."/>
            <person name="Kim S.J."/>
        </authorList>
    </citation>
    <scope>NUCLEOTIDE SEQUENCE [LARGE SCALE GENOMIC DNA]</scope>
    <source>
        <strain evidence="3 4">OT-1</strain>
    </source>
</reference>
<accession>A9DWI7</accession>
<dbReference type="CDD" id="cd07185">
    <property type="entry name" value="OmpA_C-like"/>
    <property type="match status" value="1"/>
</dbReference>
<keyword evidence="1" id="KW-0472">Membrane</keyword>
<feature type="domain" description="OmpA-like" evidence="2">
    <location>
        <begin position="24"/>
        <end position="139"/>
    </location>
</feature>
<evidence type="ECO:0000313" key="4">
    <source>
        <dbReference type="Proteomes" id="UP000002945"/>
    </source>
</evidence>
<comment type="caution">
    <text evidence="3">The sequence shown here is derived from an EMBL/GenBank/DDBJ whole genome shotgun (WGS) entry which is preliminary data.</text>
</comment>
<dbReference type="AlphaFoldDB" id="A9DWI7"/>
<dbReference type="Gene3D" id="3.30.1330.60">
    <property type="entry name" value="OmpA-like domain"/>
    <property type="match status" value="1"/>
</dbReference>
<dbReference type="PANTHER" id="PTHR30329">
    <property type="entry name" value="STATOR ELEMENT OF FLAGELLAR MOTOR COMPLEX"/>
    <property type="match status" value="1"/>
</dbReference>
<dbReference type="STRING" id="391587.KAOT1_07083"/>
<keyword evidence="4" id="KW-1185">Reference proteome</keyword>